<evidence type="ECO:0000313" key="2">
    <source>
        <dbReference type="Proteomes" id="UP000179243"/>
    </source>
</evidence>
<dbReference type="InterPro" id="IPR036782">
    <property type="entry name" value="NE0471-like_N"/>
</dbReference>
<dbReference type="InterPro" id="IPR018841">
    <property type="entry name" value="DUF2442"/>
</dbReference>
<evidence type="ECO:0000313" key="1">
    <source>
        <dbReference type="EMBL" id="OGK06971.1"/>
    </source>
</evidence>
<comment type="caution">
    <text evidence="1">The sequence shown here is derived from an EMBL/GenBank/DDBJ whole genome shotgun (WGS) entry which is preliminary data.</text>
</comment>
<dbReference type="EMBL" id="MFYX01000016">
    <property type="protein sequence ID" value="OGK06971.1"/>
    <property type="molecule type" value="Genomic_DNA"/>
</dbReference>
<dbReference type="Pfam" id="PF10387">
    <property type="entry name" value="DUF2442"/>
    <property type="match status" value="1"/>
</dbReference>
<gene>
    <name evidence="1" type="ORF">A2519_17355</name>
</gene>
<proteinExistence type="predicted"/>
<reference evidence="1 2" key="1">
    <citation type="journal article" date="2016" name="Nat. Commun.">
        <title>Thousands of microbial genomes shed light on interconnected biogeochemical processes in an aquifer system.</title>
        <authorList>
            <person name="Anantharaman K."/>
            <person name="Brown C.T."/>
            <person name="Hug L.A."/>
            <person name="Sharon I."/>
            <person name="Castelle C.J."/>
            <person name="Probst A.J."/>
            <person name="Thomas B.C."/>
            <person name="Singh A."/>
            <person name="Wilkins M.J."/>
            <person name="Karaoz U."/>
            <person name="Brodie E.L."/>
            <person name="Williams K.H."/>
            <person name="Hubbard S.S."/>
            <person name="Banfield J.F."/>
        </authorList>
    </citation>
    <scope>NUCLEOTIDE SEQUENCE [LARGE SCALE GENOMIC DNA]</scope>
</reference>
<protein>
    <recommendedName>
        <fullName evidence="3">DUF2442 domain-containing protein</fullName>
    </recommendedName>
</protein>
<dbReference type="AlphaFoldDB" id="A0A1F7FK66"/>
<dbReference type="SUPFAM" id="SSF143880">
    <property type="entry name" value="NE0471 N-terminal domain-like"/>
    <property type="match status" value="1"/>
</dbReference>
<sequence length="77" mass="9072">MRTIKEIEAGTDYYLTAVFDTGEKRRFDVKPLFEMEVFSSLKDFSYFKQVANRGYFIEWPQEQDLSADTIYLEGQPA</sequence>
<dbReference type="Gene3D" id="3.30.2020.10">
    <property type="entry name" value="NE0471-like N-terminal domain"/>
    <property type="match status" value="1"/>
</dbReference>
<evidence type="ECO:0008006" key="3">
    <source>
        <dbReference type="Google" id="ProtNLM"/>
    </source>
</evidence>
<name>A0A1F7FK66_UNCRA</name>
<organism evidence="1 2">
    <name type="scientific">Candidatus Raymondbacteria bacterium RIFOXYD12_FULL_49_13</name>
    <dbReference type="NCBI Taxonomy" id="1817890"/>
    <lineage>
        <taxon>Bacteria</taxon>
        <taxon>Raymondiibacteriota</taxon>
    </lineage>
</organism>
<accession>A0A1F7FK66</accession>
<dbReference type="Proteomes" id="UP000179243">
    <property type="component" value="Unassembled WGS sequence"/>
</dbReference>